<dbReference type="RefSeq" id="WP_272435651.1">
    <property type="nucleotide sequence ID" value="NZ_JAMQKB010000003.1"/>
</dbReference>
<dbReference type="Proteomes" id="UP001145050">
    <property type="component" value="Unassembled WGS sequence"/>
</dbReference>
<evidence type="ECO:0000313" key="3">
    <source>
        <dbReference type="Proteomes" id="UP001145050"/>
    </source>
</evidence>
<comment type="caution">
    <text evidence="2">The sequence shown here is derived from an EMBL/GenBank/DDBJ whole genome shotgun (WGS) entry which is preliminary data.</text>
</comment>
<dbReference type="EMBL" id="JAMQKB010000003">
    <property type="protein sequence ID" value="MDC3423872.1"/>
    <property type="molecule type" value="Genomic_DNA"/>
</dbReference>
<feature type="compositionally biased region" description="Polar residues" evidence="1">
    <location>
        <begin position="73"/>
        <end position="83"/>
    </location>
</feature>
<organism evidence="2 3">
    <name type="scientific">Terrihalobacillus insolitus</name>
    <dbReference type="NCBI Taxonomy" id="2950438"/>
    <lineage>
        <taxon>Bacteria</taxon>
        <taxon>Bacillati</taxon>
        <taxon>Bacillota</taxon>
        <taxon>Bacilli</taxon>
        <taxon>Bacillales</taxon>
        <taxon>Bacillaceae</taxon>
        <taxon>Terrihalobacillus</taxon>
    </lineage>
</organism>
<evidence type="ECO:0000256" key="1">
    <source>
        <dbReference type="SAM" id="MobiDB-lite"/>
    </source>
</evidence>
<gene>
    <name evidence="2" type="ORF">NC797_05025</name>
</gene>
<name>A0A9X3WQ62_9BACI</name>
<evidence type="ECO:0000313" key="2">
    <source>
        <dbReference type="EMBL" id="MDC3423872.1"/>
    </source>
</evidence>
<protein>
    <submittedName>
        <fullName evidence="2">Uncharacterized protein</fullName>
    </submittedName>
</protein>
<proteinExistence type="predicted"/>
<reference evidence="2" key="1">
    <citation type="submission" date="2022-06" db="EMBL/GenBank/DDBJ databases">
        <title>Aquibacillus sp. a new bacterium isolated from soil saline samples.</title>
        <authorList>
            <person name="Galisteo C."/>
            <person name="De La Haba R."/>
            <person name="Sanchez-Porro C."/>
            <person name="Ventosa A."/>
        </authorList>
    </citation>
    <scope>NUCLEOTIDE SEQUENCE</scope>
    <source>
        <strain evidence="2">3ASR75-11</strain>
    </source>
</reference>
<dbReference type="AlphaFoldDB" id="A0A9X3WQ62"/>
<feature type="region of interest" description="Disordered" evidence="1">
    <location>
        <begin position="64"/>
        <end position="89"/>
    </location>
</feature>
<accession>A0A9X3WQ62</accession>
<keyword evidence="3" id="KW-1185">Reference proteome</keyword>
<sequence>MGKIQSSEELMKYIENMNSDNSVFQFSIPGKGKFTLVLQEEDDEKSIQFEADGNPELKRMLKESQEQYENGRGMSTSELLNSLSKKDFM</sequence>